<evidence type="ECO:0008006" key="3">
    <source>
        <dbReference type="Google" id="ProtNLM"/>
    </source>
</evidence>
<protein>
    <recommendedName>
        <fullName evidence="3">Excreted virulence factor EspC, type VII ESX diderm</fullName>
    </recommendedName>
</protein>
<sequence>MTSAEGVNIEVGVLRAHAATVTETIEGVPKAREAADYLGHVDDGYGLLVGPYARSILNPLHDRISERLRVLVEETGAIPPKLCIAADQFQALEEERAKQLAQQGEQIDRQG</sequence>
<evidence type="ECO:0000313" key="2">
    <source>
        <dbReference type="Proteomes" id="UP000057820"/>
    </source>
</evidence>
<reference evidence="2" key="1">
    <citation type="submission" date="2015-03" db="EMBL/GenBank/DDBJ databases">
        <authorList>
            <consortium name="Pathogen Informatics"/>
        </authorList>
    </citation>
    <scope>NUCLEOTIDE SEQUENCE [LARGE SCALE GENOMIC DNA]</scope>
    <source>
        <strain evidence="2">NCTC11134</strain>
    </source>
</reference>
<evidence type="ECO:0000313" key="1">
    <source>
        <dbReference type="EMBL" id="CRY75879.1"/>
    </source>
</evidence>
<dbReference type="GeneID" id="61133273"/>
<accession>A0A0H5NKY8</accession>
<dbReference type="RefSeq" id="WP_011209061.1">
    <property type="nucleotide sequence ID" value="NZ_CAACYE020000001.1"/>
</dbReference>
<dbReference type="Proteomes" id="UP000057820">
    <property type="component" value="Chromosome 1"/>
</dbReference>
<dbReference type="EMBL" id="LN868938">
    <property type="protein sequence ID" value="CRY75879.1"/>
    <property type="molecule type" value="Genomic_DNA"/>
</dbReference>
<dbReference type="AlphaFoldDB" id="A0A0H5NKY8"/>
<organism evidence="1 2">
    <name type="scientific">Nocardia farcinica</name>
    <dbReference type="NCBI Taxonomy" id="37329"/>
    <lineage>
        <taxon>Bacteria</taxon>
        <taxon>Bacillati</taxon>
        <taxon>Actinomycetota</taxon>
        <taxon>Actinomycetes</taxon>
        <taxon>Mycobacteriales</taxon>
        <taxon>Nocardiaceae</taxon>
        <taxon>Nocardia</taxon>
    </lineage>
</organism>
<gene>
    <name evidence="1" type="ORF">ERS450000_01566</name>
</gene>
<dbReference type="KEGG" id="nfr:ERS450000_01566"/>
<proteinExistence type="predicted"/>
<name>A0A0H5NKY8_NOCFR</name>